<accession>A0ABY4ZQT1</accession>
<reference evidence="2 3" key="1">
    <citation type="submission" date="2022-04" db="EMBL/GenBank/DDBJ databases">
        <title>Genome sequence of soybean root-associated Caulobacter segnis RL271.</title>
        <authorList>
            <person name="Longley R."/>
            <person name="Bonito G."/>
            <person name="Trigodet F."/>
            <person name="Crosson S."/>
            <person name="Fiebig A."/>
        </authorList>
    </citation>
    <scope>NUCLEOTIDE SEQUENCE [LARGE SCALE GENOMIC DNA]</scope>
    <source>
        <strain evidence="2 3">RL271</strain>
    </source>
</reference>
<dbReference type="EMBL" id="CP096040">
    <property type="protein sequence ID" value="USQ94749.1"/>
    <property type="molecule type" value="Genomic_DNA"/>
</dbReference>
<gene>
    <name evidence="2" type="ORF">MZV50_19555</name>
</gene>
<sequence length="173" mass="18277">MLNSKAILVTAAFGLAIGGASSALARSDAQTNSDKAQYELAQGNYWLATNLQKRVVAEAPTVVNRFNLATAYQQTGRLNTAKSYYQALATEGEGVGMEQGWRSRNFDVGMTSADRLLYIDWLQNGATRRGGAVAATEAASNVSATVGGAGNGDAEVTDEQARALDRQARAAIR</sequence>
<evidence type="ECO:0000256" key="1">
    <source>
        <dbReference type="SAM" id="SignalP"/>
    </source>
</evidence>
<feature type="signal peptide" evidence="1">
    <location>
        <begin position="1"/>
        <end position="25"/>
    </location>
</feature>
<dbReference type="Gene3D" id="1.25.40.10">
    <property type="entry name" value="Tetratricopeptide repeat domain"/>
    <property type="match status" value="1"/>
</dbReference>
<organism evidence="2 3">
    <name type="scientific">Caulobacter segnis</name>
    <dbReference type="NCBI Taxonomy" id="88688"/>
    <lineage>
        <taxon>Bacteria</taxon>
        <taxon>Pseudomonadati</taxon>
        <taxon>Pseudomonadota</taxon>
        <taxon>Alphaproteobacteria</taxon>
        <taxon>Caulobacterales</taxon>
        <taxon>Caulobacteraceae</taxon>
        <taxon>Caulobacter</taxon>
    </lineage>
</organism>
<dbReference type="SUPFAM" id="SSF48452">
    <property type="entry name" value="TPR-like"/>
    <property type="match status" value="1"/>
</dbReference>
<name>A0ABY4ZQT1_9CAUL</name>
<keyword evidence="3" id="KW-1185">Reference proteome</keyword>
<feature type="chain" id="PRO_5047548028" evidence="1">
    <location>
        <begin position="26"/>
        <end position="173"/>
    </location>
</feature>
<dbReference type="InterPro" id="IPR011990">
    <property type="entry name" value="TPR-like_helical_dom_sf"/>
</dbReference>
<dbReference type="Proteomes" id="UP001057520">
    <property type="component" value="Chromosome"/>
</dbReference>
<protein>
    <submittedName>
        <fullName evidence="2">Uncharacterized protein</fullName>
    </submittedName>
</protein>
<evidence type="ECO:0000313" key="2">
    <source>
        <dbReference type="EMBL" id="USQ94749.1"/>
    </source>
</evidence>
<evidence type="ECO:0000313" key="3">
    <source>
        <dbReference type="Proteomes" id="UP001057520"/>
    </source>
</evidence>
<keyword evidence="1" id="KW-0732">Signal</keyword>
<proteinExistence type="predicted"/>